<accession>A0A1U9Z7A0</accession>
<proteinExistence type="predicted"/>
<feature type="transmembrane region" description="Helical" evidence="7">
    <location>
        <begin position="587"/>
        <end position="605"/>
    </location>
</feature>
<dbReference type="AlphaFoldDB" id="A0A1U9Z7A0"/>
<protein>
    <submittedName>
        <fullName evidence="9">Cellulose synthase 1</fullName>
    </submittedName>
</protein>
<evidence type="ECO:0000256" key="4">
    <source>
        <dbReference type="ARBA" id="ARBA00022692"/>
    </source>
</evidence>
<evidence type="ECO:0000256" key="1">
    <source>
        <dbReference type="ARBA" id="ARBA00004141"/>
    </source>
</evidence>
<sequence>MSVFRQAAIRTPDRASAALRSLPKAIRKERQMLHRLGFDESVIEDGIKAALANNTTIEKELLFSGAIASVDYYRRLARYLVLPFESRIDPDCVTDRTGIDRLLADPRGLRLDSGETERRFAVVPTVGDLADLHLRLASRPEIRRCVIITTPEAVRAAVWKTGEGRRLTNAVNELMVWEPRFSARIVFWGKQGFLLGGSAATLLAGLLFFPAETLLLAHIIFTTLYLFALLVRIAAARARPRPRALKPEAEPPDLPVYTVLIPLYREAGMIPQLSESMQRINWPPSRLDIKLVCEADDAETINAITRARLPAQFELVVVPAGGPRTKPNALNYALCGARGRFVVIYDAEDRPHPDQLREAWNTFRQSPKELACLQAPLTISNVGKNWITGLYACEYSGLFRGILPFLALHRFPIPLGGTSNHFRIGVLRACRGWDPYNVAEDADLGLRMHRLGYYCGAITAETLEDAPTAIRPWIAQRSRWLKGWLQTALVALREPGRLRDELGLLGFAVFLANTGGMILSSLLHPLLFVSVLTTGWLLLHPASNPGPLQQILTGIDLINIIASYWIFLRLGVSKMRKEEMLGMRASALWLPLYWLMLSFSAWKAFVELYHAPYLWRKTEHKPSEK</sequence>
<feature type="transmembrane region" description="Helical" evidence="7">
    <location>
        <begin position="215"/>
        <end position="235"/>
    </location>
</feature>
<feature type="transmembrane region" description="Helical" evidence="7">
    <location>
        <begin position="192"/>
        <end position="209"/>
    </location>
</feature>
<dbReference type="EMBL" id="CP020330">
    <property type="protein sequence ID" value="AQZ53554.1"/>
    <property type="molecule type" value="Genomic_DNA"/>
</dbReference>
<dbReference type="PANTHER" id="PTHR43867:SF2">
    <property type="entry name" value="CELLULOSE SYNTHASE CATALYTIC SUBUNIT A [UDP-FORMING]"/>
    <property type="match status" value="1"/>
</dbReference>
<dbReference type="RefSeq" id="WP_018064392.1">
    <property type="nucleotide sequence ID" value="NZ_AQWH01000007.1"/>
</dbReference>
<keyword evidence="2" id="KW-0328">Glycosyltransferase</keyword>
<keyword evidence="6 7" id="KW-0472">Membrane</keyword>
<dbReference type="SUPFAM" id="SSF53448">
    <property type="entry name" value="Nucleotide-diphospho-sugar transferases"/>
    <property type="match status" value="1"/>
</dbReference>
<keyword evidence="10" id="KW-1185">Reference proteome</keyword>
<dbReference type="InterPro" id="IPR050321">
    <property type="entry name" value="Glycosyltr_2/OpgH_subfam"/>
</dbReference>
<dbReference type="OrthoDB" id="7431422at2"/>
<evidence type="ECO:0000256" key="7">
    <source>
        <dbReference type="SAM" id="Phobius"/>
    </source>
</evidence>
<dbReference type="InterPro" id="IPR029044">
    <property type="entry name" value="Nucleotide-diphossugar_trans"/>
</dbReference>
<evidence type="ECO:0000313" key="9">
    <source>
        <dbReference type="EMBL" id="AQZ53554.1"/>
    </source>
</evidence>
<evidence type="ECO:0000256" key="2">
    <source>
        <dbReference type="ARBA" id="ARBA00022676"/>
    </source>
</evidence>
<dbReference type="eggNOG" id="COG1215">
    <property type="taxonomic scope" value="Bacteria"/>
</dbReference>
<dbReference type="Proteomes" id="UP000191135">
    <property type="component" value="Chromosome"/>
</dbReference>
<dbReference type="Pfam" id="PF13632">
    <property type="entry name" value="Glyco_trans_2_3"/>
    <property type="match status" value="1"/>
</dbReference>
<dbReference type="PANTHER" id="PTHR43867">
    <property type="entry name" value="CELLULOSE SYNTHASE CATALYTIC SUBUNIT A [UDP-FORMING]"/>
    <property type="match status" value="1"/>
</dbReference>
<evidence type="ECO:0000256" key="5">
    <source>
        <dbReference type="ARBA" id="ARBA00022989"/>
    </source>
</evidence>
<evidence type="ECO:0000256" key="3">
    <source>
        <dbReference type="ARBA" id="ARBA00022679"/>
    </source>
</evidence>
<dbReference type="InterPro" id="IPR001173">
    <property type="entry name" value="Glyco_trans_2-like"/>
</dbReference>
<keyword evidence="3" id="KW-0808">Transferase</keyword>
<dbReference type="GO" id="GO:0016020">
    <property type="term" value="C:membrane"/>
    <property type="evidence" value="ECO:0007669"/>
    <property type="project" value="UniProtKB-SubCell"/>
</dbReference>
<gene>
    <name evidence="9" type="primary">acsAB</name>
    <name evidence="9" type="ORF">Mame_04260</name>
</gene>
<evidence type="ECO:0000256" key="6">
    <source>
        <dbReference type="ARBA" id="ARBA00023136"/>
    </source>
</evidence>
<dbReference type="STRING" id="1122214.Mame_04260"/>
<dbReference type="GO" id="GO:0016757">
    <property type="term" value="F:glycosyltransferase activity"/>
    <property type="evidence" value="ECO:0007669"/>
    <property type="project" value="UniProtKB-KW"/>
</dbReference>
<feature type="transmembrane region" description="Helical" evidence="7">
    <location>
        <begin position="548"/>
        <end position="567"/>
    </location>
</feature>
<keyword evidence="5 7" id="KW-1133">Transmembrane helix</keyword>
<name>A0A1U9Z7A0_9HYPH</name>
<evidence type="ECO:0000313" key="10">
    <source>
        <dbReference type="Proteomes" id="UP000191135"/>
    </source>
</evidence>
<evidence type="ECO:0000259" key="8">
    <source>
        <dbReference type="Pfam" id="PF13632"/>
    </source>
</evidence>
<keyword evidence="4 7" id="KW-0812">Transmembrane</keyword>
<dbReference type="Gene3D" id="3.90.550.10">
    <property type="entry name" value="Spore Coat Polysaccharide Biosynthesis Protein SpsA, Chain A"/>
    <property type="match status" value="1"/>
</dbReference>
<reference evidence="9 10" key="1">
    <citation type="submission" date="2017-03" db="EMBL/GenBank/DDBJ databases">
        <title>Foreign affairs: Plasmid Transfer between Roseobacters and Rhizobia.</title>
        <authorList>
            <person name="Bartling P."/>
            <person name="Bunk B."/>
            <person name="Overmann J."/>
            <person name="Brinkmann H."/>
            <person name="Petersen J."/>
        </authorList>
    </citation>
    <scope>NUCLEOTIDE SEQUENCE [LARGE SCALE GENOMIC DNA]</scope>
    <source>
        <strain evidence="9 10">MACL11</strain>
    </source>
</reference>
<organism evidence="9 10">
    <name type="scientific">Martelella mediterranea DSM 17316</name>
    <dbReference type="NCBI Taxonomy" id="1122214"/>
    <lineage>
        <taxon>Bacteria</taxon>
        <taxon>Pseudomonadati</taxon>
        <taxon>Pseudomonadota</taxon>
        <taxon>Alphaproteobacteria</taxon>
        <taxon>Hyphomicrobiales</taxon>
        <taxon>Aurantimonadaceae</taxon>
        <taxon>Martelella</taxon>
    </lineage>
</organism>
<comment type="subcellular location">
    <subcellularLocation>
        <location evidence="1">Membrane</location>
        <topology evidence="1">Multi-pass membrane protein</topology>
    </subcellularLocation>
</comment>
<dbReference type="KEGG" id="mmed:Mame_04260"/>
<feature type="domain" description="Glycosyltransferase 2-like" evidence="8">
    <location>
        <begin position="342"/>
        <end position="538"/>
    </location>
</feature>